<evidence type="ECO:0000256" key="1">
    <source>
        <dbReference type="SAM" id="Phobius"/>
    </source>
</evidence>
<dbReference type="RefSeq" id="WP_006431961.1">
    <property type="nucleotide sequence ID" value="NZ_AOID01000045.1"/>
</dbReference>
<dbReference type="InterPro" id="IPR011635">
    <property type="entry name" value="CARDB"/>
</dbReference>
<feature type="domain" description="CARDB" evidence="2">
    <location>
        <begin position="494"/>
        <end position="560"/>
    </location>
</feature>
<proteinExistence type="predicted"/>
<evidence type="ECO:0000313" key="3">
    <source>
        <dbReference type="EMBL" id="ELY65467.1"/>
    </source>
</evidence>
<keyword evidence="1" id="KW-0812">Transmembrane</keyword>
<dbReference type="InterPro" id="IPR013783">
    <property type="entry name" value="Ig-like_fold"/>
</dbReference>
<keyword evidence="1" id="KW-1133">Transmembrane helix</keyword>
<feature type="transmembrane region" description="Helical" evidence="1">
    <location>
        <begin position="673"/>
        <end position="692"/>
    </location>
</feature>
<dbReference type="Gene3D" id="2.60.40.10">
    <property type="entry name" value="Immunoglobulins"/>
    <property type="match status" value="1"/>
</dbReference>
<dbReference type="InterPro" id="IPR027268">
    <property type="entry name" value="Peptidase_M4/M1_CTD_sf"/>
</dbReference>
<dbReference type="EMBL" id="AOID01000045">
    <property type="protein sequence ID" value="ELY65467.1"/>
    <property type="molecule type" value="Genomic_DNA"/>
</dbReference>
<dbReference type="Pfam" id="PF07705">
    <property type="entry name" value="CARDB"/>
    <property type="match status" value="1"/>
</dbReference>
<comment type="caution">
    <text evidence="3">The sequence shown here is derived from an EMBL/GenBank/DDBJ whole genome shotgun (WGS) entry which is preliminary data.</text>
</comment>
<reference evidence="3 4" key="1">
    <citation type="journal article" date="2014" name="PLoS Genet.">
        <title>Phylogenetically driven sequencing of extremely halophilic archaea reveals strategies for static and dynamic osmo-response.</title>
        <authorList>
            <person name="Becker E.A."/>
            <person name="Seitzer P.M."/>
            <person name="Tritt A."/>
            <person name="Larsen D."/>
            <person name="Krusor M."/>
            <person name="Yao A.I."/>
            <person name="Wu D."/>
            <person name="Madern D."/>
            <person name="Eisen J.A."/>
            <person name="Darling A.E."/>
            <person name="Facciotti M.T."/>
        </authorList>
    </citation>
    <scope>NUCLEOTIDE SEQUENCE [LARGE SCALE GENOMIC DNA]</scope>
    <source>
        <strain evidence="3 4">JCM 10478</strain>
    </source>
</reference>
<sequence length="695" mass="74145">MNSRVAVLAFVILLVASPPAGAVSLESAGAVEPSATAEFVQGSELESSQALASVGTSAGSDDVFHRTTVLRHRPDDPETFGTEMTFRVPDPVTQFEIKLERGATVESIAGFERTGERTFRWDEETAEPTIQYAMPADQRGGGEQRGTDSSAGYTFVDTGEWGVVGVPGVEISLHRTEPVGIEKTVTVDGPGATGGDIAFFGAVREYERDVDGETFRLAVPEVAELEESPDDILTALADASGRLEVGMRSDEVFMVAVPSDVDWGSNRGIQYGQSDAWVVENATLDERNPVWVHEYVHVRQRFSTAAVDTAPKIDWVVEGQADYYAGLLALESGRIEFGEFSTLLERGERSPYADGVLADRSTWDDPETDYAKGALVAGEIDRRLRLATDGDRTLEDVFRTLNAQEETVTEADFLQAIEDAGGAEVRAAAERYTRTEATPETWNRSHHEAAFGQSVAAFEYGIEVESLTVAGQEWPRWNASALGRTDSEDRTVIAVPAGESVTIPTTVANAGERAGTYDATLQAGGRVVDSRRGTLEPGAAATHTLSWTPSEPGEYTVRVGSERLTAIVRSSGSVAVTDLQHAPEGIDAGESVTATATIEAADDRPGAAVLAFRTVDGVVAERPVAIRPGEAMTVDAEIRFDEDGRYEIAVHDRTTTAAVGGGTVAGLEEVPGFGISTALVAVAAALLSALLARRR</sequence>
<evidence type="ECO:0000313" key="4">
    <source>
        <dbReference type="Proteomes" id="UP000011632"/>
    </source>
</evidence>
<name>L9XVE5_9EURY</name>
<keyword evidence="1" id="KW-0472">Membrane</keyword>
<gene>
    <name evidence="3" type="ORF">C489_14355</name>
</gene>
<evidence type="ECO:0000259" key="2">
    <source>
        <dbReference type="Pfam" id="PF07705"/>
    </source>
</evidence>
<dbReference type="Proteomes" id="UP000011632">
    <property type="component" value="Unassembled WGS sequence"/>
</dbReference>
<organism evidence="3 4">
    <name type="scientific">Natrinema versiforme JCM 10478</name>
    <dbReference type="NCBI Taxonomy" id="1227496"/>
    <lineage>
        <taxon>Archaea</taxon>
        <taxon>Methanobacteriati</taxon>
        <taxon>Methanobacteriota</taxon>
        <taxon>Stenosarchaea group</taxon>
        <taxon>Halobacteria</taxon>
        <taxon>Halobacteriales</taxon>
        <taxon>Natrialbaceae</taxon>
        <taxon>Natrinema</taxon>
    </lineage>
</organism>
<keyword evidence="4" id="KW-1185">Reference proteome</keyword>
<dbReference type="Gene3D" id="1.10.390.10">
    <property type="entry name" value="Neutral Protease Domain 2"/>
    <property type="match status" value="1"/>
</dbReference>
<accession>L9XVE5</accession>
<dbReference type="PATRIC" id="fig|1227496.3.peg.2883"/>
<dbReference type="OrthoDB" id="271491at2157"/>
<dbReference type="AlphaFoldDB" id="L9XVE5"/>
<protein>
    <recommendedName>
        <fullName evidence="2">CARDB domain-containing protein</fullName>
    </recommendedName>
</protein>